<organism evidence="2 3">
    <name type="scientific">Aspergillus tamarii</name>
    <dbReference type="NCBI Taxonomy" id="41984"/>
    <lineage>
        <taxon>Eukaryota</taxon>
        <taxon>Fungi</taxon>
        <taxon>Dikarya</taxon>
        <taxon>Ascomycota</taxon>
        <taxon>Pezizomycotina</taxon>
        <taxon>Eurotiomycetes</taxon>
        <taxon>Eurotiomycetidae</taxon>
        <taxon>Eurotiales</taxon>
        <taxon>Aspergillaceae</taxon>
        <taxon>Aspergillus</taxon>
        <taxon>Aspergillus subgen. Circumdati</taxon>
    </lineage>
</organism>
<proteinExistence type="predicted"/>
<keyword evidence="3" id="KW-1185">Reference proteome</keyword>
<evidence type="ECO:0000313" key="2">
    <source>
        <dbReference type="EMBL" id="KAE8166978.1"/>
    </source>
</evidence>
<dbReference type="Pfam" id="PF11905">
    <property type="entry name" value="DUF3425"/>
    <property type="match status" value="1"/>
</dbReference>
<dbReference type="OrthoDB" id="125347at2759"/>
<dbReference type="Proteomes" id="UP000326950">
    <property type="component" value="Unassembled WGS sequence"/>
</dbReference>
<name>A0A5N6V7J9_ASPTM</name>
<feature type="region of interest" description="Disordered" evidence="1">
    <location>
        <begin position="1"/>
        <end position="37"/>
    </location>
</feature>
<accession>A0A5N6V7J9</accession>
<dbReference type="InterPro" id="IPR021833">
    <property type="entry name" value="DUF3425"/>
</dbReference>
<protein>
    <recommendedName>
        <fullName evidence="4">BZIP domain-containing protein</fullName>
    </recommendedName>
</protein>
<dbReference type="PANTHER" id="PTHR38116:SF1">
    <property type="entry name" value="BZIP DOMAIN-CONTAINING PROTEIN"/>
    <property type="match status" value="1"/>
</dbReference>
<evidence type="ECO:0000313" key="3">
    <source>
        <dbReference type="Proteomes" id="UP000326950"/>
    </source>
</evidence>
<sequence>MESDSQFPLSERSAVEPVGHGAVAADEKRQRKKIQNRLNQRARSEYWRLRRALGDFDQADVTNNLRPFRVHRWRLEDDSHTMSGKDMSRGPFAEPISSSNQEQMVSLRSSKSGVALPADHLLHPIQYNVLRGVHHAKYILAGSSAFIIPGIEKDEIRPGHVWFLGRSIFFATRPGLPESLVPTSLQMDIIHSTWINFLPIPKMRDTLIAKETSFDHAEFVRDLLGDKIVEYMFGSLWSSKPSIASKLALTDGDDDDVTASRQGLILWGEPHSVKSWEVTPGFIRKWAWAMEGCEELIASSNRWRMIRGEEPIRVSVCE</sequence>
<dbReference type="PANTHER" id="PTHR38116">
    <property type="entry name" value="CHROMOSOME 7, WHOLE GENOME SHOTGUN SEQUENCE"/>
    <property type="match status" value="1"/>
</dbReference>
<dbReference type="EMBL" id="ML738591">
    <property type="protein sequence ID" value="KAE8166978.1"/>
    <property type="molecule type" value="Genomic_DNA"/>
</dbReference>
<evidence type="ECO:0000256" key="1">
    <source>
        <dbReference type="SAM" id="MobiDB-lite"/>
    </source>
</evidence>
<gene>
    <name evidence="2" type="ORF">BDV40DRAFT_313659</name>
</gene>
<reference evidence="2 3" key="1">
    <citation type="submission" date="2019-04" db="EMBL/GenBank/DDBJ databases">
        <title>Friends and foes A comparative genomics study of 23 Aspergillus species from section Flavi.</title>
        <authorList>
            <consortium name="DOE Joint Genome Institute"/>
            <person name="Kjaerbolling I."/>
            <person name="Vesth T."/>
            <person name="Frisvad J.C."/>
            <person name="Nybo J.L."/>
            <person name="Theobald S."/>
            <person name="Kildgaard S."/>
            <person name="Isbrandt T."/>
            <person name="Kuo A."/>
            <person name="Sato A."/>
            <person name="Lyhne E.K."/>
            <person name="Kogle M.E."/>
            <person name="Wiebenga A."/>
            <person name="Kun R.S."/>
            <person name="Lubbers R.J."/>
            <person name="Makela M.R."/>
            <person name="Barry K."/>
            <person name="Chovatia M."/>
            <person name="Clum A."/>
            <person name="Daum C."/>
            <person name="Haridas S."/>
            <person name="He G."/>
            <person name="LaButti K."/>
            <person name="Lipzen A."/>
            <person name="Mondo S."/>
            <person name="Riley R."/>
            <person name="Salamov A."/>
            <person name="Simmons B.A."/>
            <person name="Magnuson J.K."/>
            <person name="Henrissat B."/>
            <person name="Mortensen U.H."/>
            <person name="Larsen T.O."/>
            <person name="Devries R.P."/>
            <person name="Grigoriev I.V."/>
            <person name="Machida M."/>
            <person name="Baker S.E."/>
            <person name="Andersen M.R."/>
        </authorList>
    </citation>
    <scope>NUCLEOTIDE SEQUENCE [LARGE SCALE GENOMIC DNA]</scope>
    <source>
        <strain evidence="2 3">CBS 117626</strain>
    </source>
</reference>
<evidence type="ECO:0008006" key="4">
    <source>
        <dbReference type="Google" id="ProtNLM"/>
    </source>
</evidence>
<dbReference type="AlphaFoldDB" id="A0A5N6V7J9"/>